<evidence type="ECO:0000313" key="2">
    <source>
        <dbReference type="EMBL" id="CAB4181128.1"/>
    </source>
</evidence>
<accession>A0A6J5RPV9</accession>
<evidence type="ECO:0000256" key="1">
    <source>
        <dbReference type="SAM" id="MobiDB-lite"/>
    </source>
</evidence>
<organism evidence="3">
    <name type="scientific">uncultured Caudovirales phage</name>
    <dbReference type="NCBI Taxonomy" id="2100421"/>
    <lineage>
        <taxon>Viruses</taxon>
        <taxon>Duplodnaviria</taxon>
        <taxon>Heunggongvirae</taxon>
        <taxon>Uroviricota</taxon>
        <taxon>Caudoviricetes</taxon>
        <taxon>Peduoviridae</taxon>
        <taxon>Maltschvirus</taxon>
        <taxon>Maltschvirus maltsch</taxon>
    </lineage>
</organism>
<name>A0A6J5RPV9_9CAUD</name>
<dbReference type="EMBL" id="LR797013">
    <property type="protein sequence ID" value="CAB4181128.1"/>
    <property type="molecule type" value="Genomic_DNA"/>
</dbReference>
<evidence type="ECO:0000313" key="3">
    <source>
        <dbReference type="EMBL" id="CAB4195728.1"/>
    </source>
</evidence>
<sequence length="77" mass="8124">MSLIKDIFPSLGMNLGKTDDRNPSATKKGPGRKHKEGATKGKSKGSTFKRASVNKVKVAQQTDNVANTPLKAATRGG</sequence>
<reference evidence="3" key="1">
    <citation type="submission" date="2020-05" db="EMBL/GenBank/DDBJ databases">
        <authorList>
            <person name="Chiriac C."/>
            <person name="Salcher M."/>
            <person name="Ghai R."/>
            <person name="Kavagutti S V."/>
        </authorList>
    </citation>
    <scope>NUCLEOTIDE SEQUENCE</scope>
</reference>
<dbReference type="EMBL" id="LR797243">
    <property type="protein sequence ID" value="CAB4195728.1"/>
    <property type="molecule type" value="Genomic_DNA"/>
</dbReference>
<proteinExistence type="predicted"/>
<protein>
    <submittedName>
        <fullName evidence="3">Uncharacterized protein</fullName>
    </submittedName>
</protein>
<gene>
    <name evidence="2" type="ORF">UFOVP1068_17</name>
    <name evidence="3" type="ORF">UFOVP1300_32</name>
</gene>
<feature type="region of interest" description="Disordered" evidence="1">
    <location>
        <begin position="1"/>
        <end position="53"/>
    </location>
</feature>